<dbReference type="HAMAP" id="MF_02093">
    <property type="entry name" value="Beta_carotene_diox"/>
    <property type="match status" value="1"/>
</dbReference>
<feature type="transmembrane region" description="Helical" evidence="1">
    <location>
        <begin position="82"/>
        <end position="103"/>
    </location>
</feature>
<protein>
    <recommendedName>
        <fullName evidence="1">Probable beta-carotene 15,15'-dioxygenase</fullName>
        <ecNumber evidence="1">1.13.11.63</ecNumber>
    </recommendedName>
</protein>
<dbReference type="Proteomes" id="UP000199215">
    <property type="component" value="Unassembled WGS sequence"/>
</dbReference>
<keyword evidence="1" id="KW-1133">Transmembrane helix</keyword>
<dbReference type="EMBL" id="FNWU01000001">
    <property type="protein sequence ID" value="SEH39243.1"/>
    <property type="molecule type" value="Genomic_DNA"/>
</dbReference>
<dbReference type="STRING" id="1267564.SAMN05192561_101478"/>
<dbReference type="OrthoDB" id="330454at2157"/>
<keyword evidence="1" id="KW-0408">Iron</keyword>
<gene>
    <name evidence="2" type="ORF">SAMN05192561_101478</name>
</gene>
<comment type="function">
    <text evidence="1">Catalyzes the cleavage of beta-carotene at its central double bond (15,15') to yield two molecules of all-trans-retinal.</text>
</comment>
<dbReference type="EC" id="1.13.11.63" evidence="1"/>
<dbReference type="AlphaFoldDB" id="A0A1H6HYI7"/>
<feature type="transmembrane region" description="Helical" evidence="1">
    <location>
        <begin position="311"/>
        <end position="329"/>
    </location>
</feature>
<evidence type="ECO:0000313" key="3">
    <source>
        <dbReference type="Proteomes" id="UP000199215"/>
    </source>
</evidence>
<name>A0A1H6HYI7_9EURY</name>
<comment type="catalytic activity">
    <reaction evidence="1">
        <text>all-trans-beta-carotene + O2 = 2 all-trans-retinal</text>
        <dbReference type="Rhea" id="RHEA:32887"/>
        <dbReference type="ChEBI" id="CHEBI:15379"/>
        <dbReference type="ChEBI" id="CHEBI:17579"/>
        <dbReference type="ChEBI" id="CHEBI:17898"/>
        <dbReference type="EC" id="1.13.11.63"/>
    </reaction>
</comment>
<sequence>MRDETVTATGEADRTLAAFALVPGWIAVGVLISIVAAGVSIPLRYRWVPLAVSVLVVGFPHGAVDHHLLARVRDDSTPRGSLARVGATYAVLGGGYAFVWFFLPRVAVTVFLLVTIVHWGTGELYPLIEIAGVHHLGSSTSRLATATIRGCLPILGPLVAFPDRFSTVVSLLVTPFLGTPPAWIAALGDPHVRAAIAASVGGGVVATLALGAARARAVDAALIHRAQPTSQVDAIVRPRTAVGGWLLDACETVLLCAFFLVVPPVLAVGTYFCLWHSLRHVARLITFDDRSTTDLADGRIGRPLWRFTRDALPLTAGGLLVIAGVFVAVPRSPGTPTESIGVYLVAIAVLTLPHTVLVAIADREQGIGPW</sequence>
<keyword evidence="1" id="KW-0223">Dioxygenase</keyword>
<keyword evidence="2" id="KW-0503">Monooxygenase</keyword>
<feature type="binding site" evidence="1">
    <location>
        <position position="276"/>
    </location>
    <ligand>
        <name>Fe cation</name>
        <dbReference type="ChEBI" id="CHEBI:24875"/>
    </ligand>
</feature>
<dbReference type="Pfam" id="PF15461">
    <property type="entry name" value="BCD"/>
    <property type="match status" value="1"/>
</dbReference>
<keyword evidence="3" id="KW-1185">Reference proteome</keyword>
<organism evidence="2 3">
    <name type="scientific">Halopenitus malekzadehii</name>
    <dbReference type="NCBI Taxonomy" id="1267564"/>
    <lineage>
        <taxon>Archaea</taxon>
        <taxon>Methanobacteriati</taxon>
        <taxon>Methanobacteriota</taxon>
        <taxon>Stenosarchaea group</taxon>
        <taxon>Halobacteria</taxon>
        <taxon>Halobacteriales</taxon>
        <taxon>Haloferacaceae</taxon>
        <taxon>Halopenitus</taxon>
    </lineage>
</organism>
<keyword evidence="1" id="KW-0560">Oxidoreductase</keyword>
<dbReference type="GO" id="GO:0003834">
    <property type="term" value="F:beta-carotene 15,15'-dioxygenase activity"/>
    <property type="evidence" value="ECO:0007669"/>
    <property type="project" value="UniProtKB-EC"/>
</dbReference>
<keyword evidence="1" id="KW-1003">Cell membrane</keyword>
<feature type="binding site" evidence="1">
    <location>
        <position position="61"/>
    </location>
    <ligand>
        <name>Fe cation</name>
        <dbReference type="ChEBI" id="CHEBI:24875"/>
    </ligand>
</feature>
<evidence type="ECO:0000313" key="2">
    <source>
        <dbReference type="EMBL" id="SEH39243.1"/>
    </source>
</evidence>
<dbReference type="RefSeq" id="WP_092813756.1">
    <property type="nucleotide sequence ID" value="NZ_FNWU01000001.1"/>
</dbReference>
<keyword evidence="1" id="KW-0479">Metal-binding</keyword>
<dbReference type="GO" id="GO:0004497">
    <property type="term" value="F:monooxygenase activity"/>
    <property type="evidence" value="ECO:0007669"/>
    <property type="project" value="UniProtKB-KW"/>
</dbReference>
<dbReference type="GO" id="GO:0005886">
    <property type="term" value="C:plasma membrane"/>
    <property type="evidence" value="ECO:0007669"/>
    <property type="project" value="UniProtKB-SubCell"/>
</dbReference>
<dbReference type="GO" id="GO:0010436">
    <property type="term" value="F:carotenoid dioxygenase activity"/>
    <property type="evidence" value="ECO:0007669"/>
    <property type="project" value="UniProtKB-UniRule"/>
</dbReference>
<reference evidence="2 3" key="1">
    <citation type="submission" date="2016-10" db="EMBL/GenBank/DDBJ databases">
        <authorList>
            <person name="de Groot N.N."/>
        </authorList>
    </citation>
    <scope>NUCLEOTIDE SEQUENCE [LARGE SCALE GENOMIC DNA]</scope>
    <source>
        <strain evidence="2 3">IBRC-M10418</strain>
    </source>
</reference>
<keyword evidence="1" id="KW-0812">Transmembrane</keyword>
<feature type="transmembrane region" description="Helical" evidence="1">
    <location>
        <begin position="252"/>
        <end position="274"/>
    </location>
</feature>
<proteinExistence type="inferred from homology"/>
<dbReference type="GO" id="GO:0005506">
    <property type="term" value="F:iron ion binding"/>
    <property type="evidence" value="ECO:0007669"/>
    <property type="project" value="UniProtKB-UniRule"/>
</dbReference>
<comment type="similarity">
    <text evidence="1">Belongs to the Brp/Blh beta-carotene diooxygenase family.</text>
</comment>
<keyword evidence="1" id="KW-0472">Membrane</keyword>
<feature type="transmembrane region" description="Helical" evidence="1">
    <location>
        <begin position="47"/>
        <end position="70"/>
    </location>
</feature>
<feature type="transmembrane region" description="Helical" evidence="1">
    <location>
        <begin position="165"/>
        <end position="187"/>
    </location>
</feature>
<feature type="binding site" evidence="1">
    <location>
        <position position="118"/>
    </location>
    <ligand>
        <name>Fe cation</name>
        <dbReference type="ChEBI" id="CHEBI:24875"/>
    </ligand>
</feature>
<comment type="subcellular location">
    <subcellularLocation>
        <location evidence="1">Cell membrane</location>
        <topology evidence="1">Multi-pass membrane protein</topology>
    </subcellularLocation>
</comment>
<feature type="binding site" evidence="1">
    <location>
        <position position="280"/>
    </location>
    <ligand>
        <name>Fe cation</name>
        <dbReference type="ChEBI" id="CHEBI:24875"/>
    </ligand>
</feature>
<feature type="transmembrane region" description="Helical" evidence="1">
    <location>
        <begin position="341"/>
        <end position="361"/>
    </location>
</feature>
<dbReference type="NCBIfam" id="TIGR03753">
    <property type="entry name" value="blh_monoox"/>
    <property type="match status" value="1"/>
</dbReference>
<feature type="transmembrane region" description="Helical" evidence="1">
    <location>
        <begin position="16"/>
        <end position="41"/>
    </location>
</feature>
<evidence type="ECO:0000256" key="1">
    <source>
        <dbReference type="HAMAP-Rule" id="MF_02093"/>
    </source>
</evidence>
<comment type="cofactor">
    <cofactor evidence="1">
        <name>Fe(2+)</name>
        <dbReference type="ChEBI" id="CHEBI:29033"/>
    </cofactor>
</comment>
<dbReference type="InterPro" id="IPR022270">
    <property type="entry name" value="Blh_diox"/>
</dbReference>
<feature type="transmembrane region" description="Helical" evidence="1">
    <location>
        <begin position="194"/>
        <end position="213"/>
    </location>
</feature>
<accession>A0A1H6HYI7</accession>
<dbReference type="GO" id="GO:0016121">
    <property type="term" value="P:carotene catabolic process"/>
    <property type="evidence" value="ECO:0007669"/>
    <property type="project" value="UniProtKB-UniRule"/>
</dbReference>